<keyword evidence="3 6" id="KW-0378">Hydrolase</keyword>
<dbReference type="Proteomes" id="UP000654367">
    <property type="component" value="Unassembled WGS sequence"/>
</dbReference>
<dbReference type="InterPro" id="IPR000086">
    <property type="entry name" value="NUDIX_hydrolase_dom"/>
</dbReference>
<keyword evidence="2" id="KW-0479">Metal-binding</keyword>
<sequence length="149" mass="17082">MFLDKSIFTTVIDSTPLVSIDLLVQNSQGQFLLGLRNNKPAQGFWFVPGGRVLKNEILDDAFTRLGQQELGVTINRSQAACLGPFEHFYTDSVFGDEVSTHYVVLGYKILLDIDLNALPEQQHNQYRWFSRDEMLSRADVHKRSAWYIK</sequence>
<dbReference type="InterPro" id="IPR015797">
    <property type="entry name" value="NUDIX_hydrolase-like_dom_sf"/>
</dbReference>
<protein>
    <submittedName>
        <fullName evidence="6">GDP-mannose mannosyl hydrolase</fullName>
    </submittedName>
</protein>
<evidence type="ECO:0000259" key="5">
    <source>
        <dbReference type="PROSITE" id="PS51462"/>
    </source>
</evidence>
<evidence type="ECO:0000313" key="7">
    <source>
        <dbReference type="Proteomes" id="UP000654367"/>
    </source>
</evidence>
<evidence type="ECO:0000313" key="6">
    <source>
        <dbReference type="EMBL" id="GGP50285.1"/>
    </source>
</evidence>
<dbReference type="PANTHER" id="PTHR43046">
    <property type="entry name" value="GDP-MANNOSE MANNOSYL HYDROLASE"/>
    <property type="match status" value="1"/>
</dbReference>
<evidence type="ECO:0000256" key="4">
    <source>
        <dbReference type="ARBA" id="ARBA00022842"/>
    </source>
</evidence>
<proteinExistence type="predicted"/>
<dbReference type="PANTHER" id="PTHR43046:SF12">
    <property type="entry name" value="GDP-MANNOSE MANNOSYL HYDROLASE"/>
    <property type="match status" value="1"/>
</dbReference>
<dbReference type="Gene3D" id="3.90.79.10">
    <property type="entry name" value="Nucleoside Triphosphate Pyrophosphohydrolase"/>
    <property type="match status" value="1"/>
</dbReference>
<keyword evidence="4" id="KW-0460">Magnesium</keyword>
<organism evidence="6 7">
    <name type="scientific">Shewanella saliphila</name>
    <dbReference type="NCBI Taxonomy" id="2282698"/>
    <lineage>
        <taxon>Bacteria</taxon>
        <taxon>Pseudomonadati</taxon>
        <taxon>Pseudomonadota</taxon>
        <taxon>Gammaproteobacteria</taxon>
        <taxon>Alteromonadales</taxon>
        <taxon>Shewanellaceae</taxon>
        <taxon>Shewanella</taxon>
    </lineage>
</organism>
<dbReference type="PROSITE" id="PS51462">
    <property type="entry name" value="NUDIX"/>
    <property type="match status" value="1"/>
</dbReference>
<evidence type="ECO:0000256" key="3">
    <source>
        <dbReference type="ARBA" id="ARBA00022801"/>
    </source>
</evidence>
<dbReference type="Pfam" id="PF00293">
    <property type="entry name" value="NUDIX"/>
    <property type="match status" value="1"/>
</dbReference>
<dbReference type="InterPro" id="IPR033715">
    <property type="entry name" value="GDPMH"/>
</dbReference>
<dbReference type="NCBIfam" id="NF011963">
    <property type="entry name" value="PRK15434.1"/>
    <property type="match status" value="1"/>
</dbReference>
<reference evidence="7" key="1">
    <citation type="journal article" date="2019" name="Int. J. Syst. Evol. Microbiol.">
        <title>The Global Catalogue of Microorganisms (GCM) 10K type strain sequencing project: providing services to taxonomists for standard genome sequencing and annotation.</title>
        <authorList>
            <consortium name="The Broad Institute Genomics Platform"/>
            <consortium name="The Broad Institute Genome Sequencing Center for Infectious Disease"/>
            <person name="Wu L."/>
            <person name="Ma J."/>
        </authorList>
    </citation>
    <scope>NUCLEOTIDE SEQUENCE [LARGE SCALE GENOMIC DNA]</scope>
    <source>
        <strain evidence="7">JCM 32304</strain>
    </source>
</reference>
<dbReference type="EMBL" id="BMQV01000012">
    <property type="protein sequence ID" value="GGP50285.1"/>
    <property type="molecule type" value="Genomic_DNA"/>
</dbReference>
<name>A0ABQ2Q6V4_9GAMM</name>
<evidence type="ECO:0000256" key="1">
    <source>
        <dbReference type="ARBA" id="ARBA00001946"/>
    </source>
</evidence>
<accession>A0ABQ2Q6V4</accession>
<dbReference type="CDD" id="cd03430">
    <property type="entry name" value="NUDIX_GDPMH_NudD"/>
    <property type="match status" value="1"/>
</dbReference>
<gene>
    <name evidence="6" type="primary">gmm</name>
    <name evidence="6" type="ORF">GCM10009409_15970</name>
</gene>
<dbReference type="PIRSF" id="PIRSF037599">
    <property type="entry name" value="GDPMH"/>
    <property type="match status" value="1"/>
</dbReference>
<feature type="domain" description="Nudix hydrolase" evidence="5">
    <location>
        <begin position="13"/>
        <end position="149"/>
    </location>
</feature>
<comment type="cofactor">
    <cofactor evidence="1">
        <name>Mg(2+)</name>
        <dbReference type="ChEBI" id="CHEBI:18420"/>
    </cofactor>
</comment>
<dbReference type="SUPFAM" id="SSF55811">
    <property type="entry name" value="Nudix"/>
    <property type="match status" value="1"/>
</dbReference>
<evidence type="ECO:0000256" key="2">
    <source>
        <dbReference type="ARBA" id="ARBA00022723"/>
    </source>
</evidence>
<comment type="caution">
    <text evidence="6">The sequence shown here is derived from an EMBL/GenBank/DDBJ whole genome shotgun (WGS) entry which is preliminary data.</text>
</comment>
<keyword evidence="7" id="KW-1185">Reference proteome</keyword>
<dbReference type="GO" id="GO:0016787">
    <property type="term" value="F:hydrolase activity"/>
    <property type="evidence" value="ECO:0007669"/>
    <property type="project" value="UniProtKB-KW"/>
</dbReference>